<evidence type="ECO:0000256" key="17">
    <source>
        <dbReference type="ARBA" id="ARBA00023264"/>
    </source>
</evidence>
<evidence type="ECO:0000256" key="5">
    <source>
        <dbReference type="ARBA" id="ARBA00010185"/>
    </source>
</evidence>
<keyword evidence="11 18" id="KW-0812">Transmembrane</keyword>
<comment type="caution">
    <text evidence="20">The sequence shown here is derived from an EMBL/GenBank/DDBJ whole genome shotgun (WGS) entry which is preliminary data.</text>
</comment>
<dbReference type="Pfam" id="PF01148">
    <property type="entry name" value="CTP_transf_1"/>
    <property type="match status" value="1"/>
</dbReference>
<evidence type="ECO:0000256" key="2">
    <source>
        <dbReference type="ARBA" id="ARBA00004651"/>
    </source>
</evidence>
<dbReference type="GO" id="GO:0004605">
    <property type="term" value="F:phosphatidate cytidylyltransferase activity"/>
    <property type="evidence" value="ECO:0007669"/>
    <property type="project" value="UniProtKB-EC"/>
</dbReference>
<proteinExistence type="inferred from homology"/>
<feature type="transmembrane region" description="Helical" evidence="19">
    <location>
        <begin position="79"/>
        <end position="96"/>
    </location>
</feature>
<feature type="transmembrane region" description="Helical" evidence="19">
    <location>
        <begin position="108"/>
        <end position="128"/>
    </location>
</feature>
<keyword evidence="16" id="KW-0594">Phospholipid biosynthesis</keyword>
<keyword evidence="8" id="KW-1003">Cell membrane</keyword>
<dbReference type="PROSITE" id="PS01315">
    <property type="entry name" value="CDS"/>
    <property type="match status" value="1"/>
</dbReference>
<feature type="transmembrane region" description="Helical" evidence="19">
    <location>
        <begin position="12"/>
        <end position="35"/>
    </location>
</feature>
<keyword evidence="9" id="KW-0444">Lipid biosynthesis</keyword>
<evidence type="ECO:0000256" key="19">
    <source>
        <dbReference type="SAM" id="Phobius"/>
    </source>
</evidence>
<accession>A0A931FA80</accession>
<comment type="pathway">
    <text evidence="4">Lipid metabolism.</text>
</comment>
<evidence type="ECO:0000256" key="6">
    <source>
        <dbReference type="ARBA" id="ARBA00012487"/>
    </source>
</evidence>
<dbReference type="InterPro" id="IPR000374">
    <property type="entry name" value="PC_trans"/>
</dbReference>
<evidence type="ECO:0000256" key="12">
    <source>
        <dbReference type="ARBA" id="ARBA00022695"/>
    </source>
</evidence>
<dbReference type="GO" id="GO:0005886">
    <property type="term" value="C:plasma membrane"/>
    <property type="evidence" value="ECO:0007669"/>
    <property type="project" value="UniProtKB-SubCell"/>
</dbReference>
<comment type="pathway">
    <text evidence="3 18">Phospholipid metabolism; CDP-diacylglycerol biosynthesis; CDP-diacylglycerol from sn-glycerol 3-phosphate: step 3/3.</text>
</comment>
<dbReference type="RefSeq" id="WP_270453587.1">
    <property type="nucleotide sequence ID" value="NZ_JADPIE010000003.1"/>
</dbReference>
<keyword evidence="13 19" id="KW-1133">Transmembrane helix</keyword>
<evidence type="ECO:0000256" key="14">
    <source>
        <dbReference type="ARBA" id="ARBA00023098"/>
    </source>
</evidence>
<organism evidence="20 21">
    <name type="scientific">Halonatronomonas betaini</name>
    <dbReference type="NCBI Taxonomy" id="2778430"/>
    <lineage>
        <taxon>Bacteria</taxon>
        <taxon>Bacillati</taxon>
        <taxon>Bacillota</taxon>
        <taxon>Clostridia</taxon>
        <taxon>Halanaerobiales</taxon>
        <taxon>Halarsenatibacteraceae</taxon>
        <taxon>Halonatronomonas</taxon>
    </lineage>
</organism>
<evidence type="ECO:0000256" key="13">
    <source>
        <dbReference type="ARBA" id="ARBA00022989"/>
    </source>
</evidence>
<sequence>MLKERVTSAILGLILLILIIYAGTIPFLIFLAILAALAGREFVDFFNNKLYLDEYTIPVFSSITLILFYRAFNYAQIENLLLFILFVIVYTFAINIKSCGYENILDNVGNRIFCLLYIAGGLSFLVLLKEVNNSIFVNDQALWLVLLVAWATDIGAYFIGIKFGRRPLAPVISPNKSIMGAIGGVSFAIIIILLYSLYLDIFSLLIIPLTIVLSLAAIFGDLMESALKRDANIKDSGEILPGHGGILDRFDSLLLVAPVAFLLINYLI</sequence>
<dbReference type="PANTHER" id="PTHR46382:SF1">
    <property type="entry name" value="PHOSPHATIDATE CYTIDYLYLTRANSFERASE"/>
    <property type="match status" value="1"/>
</dbReference>
<dbReference type="EMBL" id="JADPIE010000003">
    <property type="protein sequence ID" value="MBF8436677.1"/>
    <property type="molecule type" value="Genomic_DNA"/>
</dbReference>
<feature type="transmembrane region" description="Helical" evidence="19">
    <location>
        <begin position="55"/>
        <end position="72"/>
    </location>
</feature>
<keyword evidence="10 18" id="KW-0808">Transferase</keyword>
<comment type="subcellular location">
    <subcellularLocation>
        <location evidence="2">Cell membrane</location>
        <topology evidence="2">Multi-pass membrane protein</topology>
    </subcellularLocation>
</comment>
<evidence type="ECO:0000313" key="21">
    <source>
        <dbReference type="Proteomes" id="UP000621436"/>
    </source>
</evidence>
<reference evidence="20" key="1">
    <citation type="submission" date="2020-11" db="EMBL/GenBank/DDBJ databases">
        <title>Halonatronomonas betainensis gen. nov., sp. nov. a novel haloalkaliphilic representative of the family Halanaerobiacae capable of betaine degradation.</title>
        <authorList>
            <person name="Boltyanskaya Y."/>
            <person name="Kevbrin V."/>
            <person name="Detkova E."/>
            <person name="Grouzdev D.S."/>
            <person name="Koziaeva V."/>
            <person name="Zhilina T."/>
        </authorList>
    </citation>
    <scope>NUCLEOTIDE SEQUENCE</scope>
    <source>
        <strain evidence="20">Z-7014</strain>
    </source>
</reference>
<gene>
    <name evidence="20" type="ORF">I0Q91_06295</name>
</gene>
<feature type="transmembrane region" description="Helical" evidence="19">
    <location>
        <begin position="178"/>
        <end position="195"/>
    </location>
</feature>
<comment type="catalytic activity">
    <reaction evidence="1 18">
        <text>a 1,2-diacyl-sn-glycero-3-phosphate + CTP + H(+) = a CDP-1,2-diacyl-sn-glycerol + diphosphate</text>
        <dbReference type="Rhea" id="RHEA:16229"/>
        <dbReference type="ChEBI" id="CHEBI:15378"/>
        <dbReference type="ChEBI" id="CHEBI:33019"/>
        <dbReference type="ChEBI" id="CHEBI:37563"/>
        <dbReference type="ChEBI" id="CHEBI:58332"/>
        <dbReference type="ChEBI" id="CHEBI:58608"/>
        <dbReference type="EC" id="2.7.7.41"/>
    </reaction>
</comment>
<dbReference type="PANTHER" id="PTHR46382">
    <property type="entry name" value="PHOSPHATIDATE CYTIDYLYLTRANSFERASE"/>
    <property type="match status" value="1"/>
</dbReference>
<feature type="transmembrane region" description="Helical" evidence="19">
    <location>
        <begin position="202"/>
        <end position="220"/>
    </location>
</feature>
<evidence type="ECO:0000256" key="7">
    <source>
        <dbReference type="ARBA" id="ARBA00019373"/>
    </source>
</evidence>
<evidence type="ECO:0000256" key="16">
    <source>
        <dbReference type="ARBA" id="ARBA00023209"/>
    </source>
</evidence>
<evidence type="ECO:0000256" key="4">
    <source>
        <dbReference type="ARBA" id="ARBA00005189"/>
    </source>
</evidence>
<name>A0A931FA80_9FIRM</name>
<feature type="transmembrane region" description="Helical" evidence="19">
    <location>
        <begin position="250"/>
        <end position="267"/>
    </location>
</feature>
<dbReference type="Proteomes" id="UP000621436">
    <property type="component" value="Unassembled WGS sequence"/>
</dbReference>
<evidence type="ECO:0000256" key="18">
    <source>
        <dbReference type="RuleBase" id="RU003938"/>
    </source>
</evidence>
<dbReference type="GO" id="GO:0016024">
    <property type="term" value="P:CDP-diacylglycerol biosynthetic process"/>
    <property type="evidence" value="ECO:0007669"/>
    <property type="project" value="TreeGrafter"/>
</dbReference>
<evidence type="ECO:0000256" key="9">
    <source>
        <dbReference type="ARBA" id="ARBA00022516"/>
    </source>
</evidence>
<evidence type="ECO:0000256" key="8">
    <source>
        <dbReference type="ARBA" id="ARBA00022475"/>
    </source>
</evidence>
<keyword evidence="14" id="KW-0443">Lipid metabolism</keyword>
<keyword evidence="17" id="KW-1208">Phospholipid metabolism</keyword>
<evidence type="ECO:0000256" key="3">
    <source>
        <dbReference type="ARBA" id="ARBA00005119"/>
    </source>
</evidence>
<feature type="transmembrane region" description="Helical" evidence="19">
    <location>
        <begin position="140"/>
        <end position="158"/>
    </location>
</feature>
<evidence type="ECO:0000313" key="20">
    <source>
        <dbReference type="EMBL" id="MBF8436677.1"/>
    </source>
</evidence>
<evidence type="ECO:0000256" key="1">
    <source>
        <dbReference type="ARBA" id="ARBA00001698"/>
    </source>
</evidence>
<evidence type="ECO:0000256" key="15">
    <source>
        <dbReference type="ARBA" id="ARBA00023136"/>
    </source>
</evidence>
<protein>
    <recommendedName>
        <fullName evidence="7 18">Phosphatidate cytidylyltransferase</fullName>
        <ecNumber evidence="6 18">2.7.7.41</ecNumber>
    </recommendedName>
</protein>
<evidence type="ECO:0000256" key="10">
    <source>
        <dbReference type="ARBA" id="ARBA00022679"/>
    </source>
</evidence>
<dbReference type="AlphaFoldDB" id="A0A931FA80"/>
<dbReference type="EC" id="2.7.7.41" evidence="6 18"/>
<comment type="similarity">
    <text evidence="5 18">Belongs to the CDS family.</text>
</comment>
<evidence type="ECO:0000256" key="11">
    <source>
        <dbReference type="ARBA" id="ARBA00022692"/>
    </source>
</evidence>
<keyword evidence="12 18" id="KW-0548">Nucleotidyltransferase</keyword>
<keyword evidence="15 19" id="KW-0472">Membrane</keyword>
<keyword evidence="21" id="KW-1185">Reference proteome</keyword>